<sequence length="105" mass="12098">MNKQDDLKVKPLTERASHTTSRKKQRYTTPKTSHTSQLQDRNQKEASRATRGGKPEQRPAAALNHSQQTRTVHQRRLAEADSDKPGEHAKYEPEEGPDLRQLRQF</sequence>
<proteinExistence type="predicted"/>
<accession>A0A8T2B7J7</accession>
<feature type="compositionally biased region" description="Polar residues" evidence="1">
    <location>
        <begin position="27"/>
        <end position="40"/>
    </location>
</feature>
<reference evidence="2 3" key="1">
    <citation type="submission" date="2020-12" db="EMBL/GenBank/DDBJ databases">
        <title>Concerted genomic and epigenomic changes stabilize Arabidopsis allopolyploids.</title>
        <authorList>
            <person name="Chen Z."/>
        </authorList>
    </citation>
    <scope>NUCLEOTIDE SEQUENCE [LARGE SCALE GENOMIC DNA]</scope>
    <source>
        <strain evidence="2">As9502</strain>
        <tissue evidence="2">Leaf</tissue>
    </source>
</reference>
<gene>
    <name evidence="2" type="ORF">ISN44_As08g012280</name>
</gene>
<protein>
    <submittedName>
        <fullName evidence="2">Uncharacterized protein</fullName>
    </submittedName>
</protein>
<comment type="caution">
    <text evidence="2">The sequence shown here is derived from an EMBL/GenBank/DDBJ whole genome shotgun (WGS) entry which is preliminary data.</text>
</comment>
<name>A0A8T2B7J7_ARASU</name>
<feature type="region of interest" description="Disordered" evidence="1">
    <location>
        <begin position="1"/>
        <end position="105"/>
    </location>
</feature>
<feature type="compositionally biased region" description="Basic and acidic residues" evidence="1">
    <location>
        <begin position="41"/>
        <end position="57"/>
    </location>
</feature>
<dbReference type="EMBL" id="JAEFBJ010000008">
    <property type="protein sequence ID" value="KAG7581562.1"/>
    <property type="molecule type" value="Genomic_DNA"/>
</dbReference>
<feature type="compositionally biased region" description="Basic and acidic residues" evidence="1">
    <location>
        <begin position="76"/>
        <end position="105"/>
    </location>
</feature>
<evidence type="ECO:0000256" key="1">
    <source>
        <dbReference type="SAM" id="MobiDB-lite"/>
    </source>
</evidence>
<keyword evidence="3" id="KW-1185">Reference proteome</keyword>
<dbReference type="Proteomes" id="UP000694251">
    <property type="component" value="Chromosome 8"/>
</dbReference>
<organism evidence="2 3">
    <name type="scientific">Arabidopsis suecica</name>
    <name type="common">Swedish thale-cress</name>
    <name type="synonym">Cardaminopsis suecica</name>
    <dbReference type="NCBI Taxonomy" id="45249"/>
    <lineage>
        <taxon>Eukaryota</taxon>
        <taxon>Viridiplantae</taxon>
        <taxon>Streptophyta</taxon>
        <taxon>Embryophyta</taxon>
        <taxon>Tracheophyta</taxon>
        <taxon>Spermatophyta</taxon>
        <taxon>Magnoliopsida</taxon>
        <taxon>eudicotyledons</taxon>
        <taxon>Gunneridae</taxon>
        <taxon>Pentapetalae</taxon>
        <taxon>rosids</taxon>
        <taxon>malvids</taxon>
        <taxon>Brassicales</taxon>
        <taxon>Brassicaceae</taxon>
        <taxon>Camelineae</taxon>
        <taxon>Arabidopsis</taxon>
    </lineage>
</organism>
<evidence type="ECO:0000313" key="2">
    <source>
        <dbReference type="EMBL" id="KAG7581562.1"/>
    </source>
</evidence>
<dbReference type="AlphaFoldDB" id="A0A8T2B7J7"/>
<evidence type="ECO:0000313" key="3">
    <source>
        <dbReference type="Proteomes" id="UP000694251"/>
    </source>
</evidence>
<feature type="compositionally biased region" description="Basic and acidic residues" evidence="1">
    <location>
        <begin position="1"/>
        <end position="17"/>
    </location>
</feature>